<proteinExistence type="predicted"/>
<reference evidence="1" key="1">
    <citation type="submission" date="2013-12" db="EMBL/GenBank/DDBJ databases">
        <title>The Genome Sequence of Aphanomyces invadans NJM9701.</title>
        <authorList>
            <consortium name="The Broad Institute Genomics Platform"/>
            <person name="Russ C."/>
            <person name="Tyler B."/>
            <person name="van West P."/>
            <person name="Dieguez-Uribeondo J."/>
            <person name="Young S.K."/>
            <person name="Zeng Q."/>
            <person name="Gargeya S."/>
            <person name="Fitzgerald M."/>
            <person name="Abouelleil A."/>
            <person name="Alvarado L."/>
            <person name="Chapman S.B."/>
            <person name="Gainer-Dewar J."/>
            <person name="Goldberg J."/>
            <person name="Griggs A."/>
            <person name="Gujja S."/>
            <person name="Hansen M."/>
            <person name="Howarth C."/>
            <person name="Imamovic A."/>
            <person name="Ireland A."/>
            <person name="Larimer J."/>
            <person name="McCowan C."/>
            <person name="Murphy C."/>
            <person name="Pearson M."/>
            <person name="Poon T.W."/>
            <person name="Priest M."/>
            <person name="Roberts A."/>
            <person name="Saif S."/>
            <person name="Shea T."/>
            <person name="Sykes S."/>
            <person name="Wortman J."/>
            <person name="Nusbaum C."/>
            <person name="Birren B."/>
        </authorList>
    </citation>
    <scope>NUCLEOTIDE SEQUENCE [LARGE SCALE GENOMIC DNA]</scope>
    <source>
        <strain evidence="1">NJM9701</strain>
    </source>
</reference>
<dbReference type="GeneID" id="20091110"/>
<dbReference type="EMBL" id="KI914011">
    <property type="protein sequence ID" value="ETV91385.1"/>
    <property type="molecule type" value="Genomic_DNA"/>
</dbReference>
<dbReference type="AlphaFoldDB" id="A0A024TB89"/>
<dbReference type="RefSeq" id="XP_008880013.1">
    <property type="nucleotide sequence ID" value="XM_008881791.1"/>
</dbReference>
<dbReference type="STRING" id="157072.A0A024TB89"/>
<dbReference type="Gene3D" id="3.40.30.50">
    <property type="entry name" value="Sep15/SelM thioredoxin-like domain, active-site redox motif"/>
    <property type="match status" value="1"/>
</dbReference>
<dbReference type="OrthoDB" id="10371400at2759"/>
<evidence type="ECO:0000313" key="1">
    <source>
        <dbReference type="EMBL" id="ETV91385.1"/>
    </source>
</evidence>
<accession>A0A024TB89</accession>
<name>A0A024TB89_9STRA</name>
<sequence length="134" mass="14364">MRAAWMMAAAVAASNDCATLGYGNAPTCKECHDVDNASRAACLGCCVPAATFPQLKIQDATPGFSVQYKRGNLPTLLMYDENEELQDSVIVVSWDQPSLDAYLALHLKPSPTVIAAHEAHVLAMRAQAGRSDEL</sequence>
<dbReference type="InterPro" id="IPR038219">
    <property type="entry name" value="Sep15/SelM_sf"/>
</dbReference>
<protein>
    <submittedName>
        <fullName evidence="1">Uncharacterized protein</fullName>
    </submittedName>
</protein>
<organism evidence="1">
    <name type="scientific">Aphanomyces invadans</name>
    <dbReference type="NCBI Taxonomy" id="157072"/>
    <lineage>
        <taxon>Eukaryota</taxon>
        <taxon>Sar</taxon>
        <taxon>Stramenopiles</taxon>
        <taxon>Oomycota</taxon>
        <taxon>Saprolegniomycetes</taxon>
        <taxon>Saprolegniales</taxon>
        <taxon>Verrucalvaceae</taxon>
        <taxon>Aphanomyces</taxon>
    </lineage>
</organism>
<dbReference type="VEuPathDB" id="FungiDB:H310_14060"/>
<gene>
    <name evidence="1" type="ORF">H310_14060</name>
</gene>